<proteinExistence type="predicted"/>
<feature type="chain" id="PRO_5045969199" evidence="1">
    <location>
        <begin position="25"/>
        <end position="184"/>
    </location>
</feature>
<dbReference type="EMBL" id="JBHUIR010000004">
    <property type="protein sequence ID" value="MFD2258277.1"/>
    <property type="molecule type" value="Genomic_DNA"/>
</dbReference>
<keyword evidence="3" id="KW-1185">Reference proteome</keyword>
<gene>
    <name evidence="2" type="ORF">ACFSMZ_00655</name>
</gene>
<dbReference type="Pfam" id="PF11684">
    <property type="entry name" value="DUF3280"/>
    <property type="match status" value="1"/>
</dbReference>
<organism evidence="2 3">
    <name type="scientific">Chelativorans composti</name>
    <dbReference type="NCBI Taxonomy" id="768533"/>
    <lineage>
        <taxon>Bacteria</taxon>
        <taxon>Pseudomonadati</taxon>
        <taxon>Pseudomonadota</taxon>
        <taxon>Alphaproteobacteria</taxon>
        <taxon>Hyphomicrobiales</taxon>
        <taxon>Phyllobacteriaceae</taxon>
        <taxon>Chelativorans</taxon>
    </lineage>
</organism>
<dbReference type="Proteomes" id="UP001597373">
    <property type="component" value="Unassembled WGS sequence"/>
</dbReference>
<dbReference type="InterPro" id="IPR021698">
    <property type="entry name" value="DUF3280"/>
</dbReference>
<name>A0ABW5DB09_9HYPH</name>
<protein>
    <submittedName>
        <fullName evidence="2">DUF2380 domain-containing protein</fullName>
    </submittedName>
</protein>
<feature type="signal peptide" evidence="1">
    <location>
        <begin position="1"/>
        <end position="24"/>
    </location>
</feature>
<evidence type="ECO:0000313" key="3">
    <source>
        <dbReference type="Proteomes" id="UP001597373"/>
    </source>
</evidence>
<evidence type="ECO:0000313" key="2">
    <source>
        <dbReference type="EMBL" id="MFD2258277.1"/>
    </source>
</evidence>
<dbReference type="RefSeq" id="WP_345098386.1">
    <property type="nucleotide sequence ID" value="NZ_BAABGS010000015.1"/>
</dbReference>
<comment type="caution">
    <text evidence="2">The sequence shown here is derived from an EMBL/GenBank/DDBJ whole genome shotgun (WGS) entry which is preliminary data.</text>
</comment>
<sequence>MARIFGLALGLALAVLLPPSAGLAEENAASAVQAETGASSLQRFVIVPFGFRDTSGEVRDQRADHERRLDIAMDATHKFLSESGLVEPVVLQCGDEGCPASVAELVERARAEDGRYMLIGMFQKTSTLIGWVKFDVLDLEAEEVRCDRIISYRGDTDEAWFRAARQVVRDVVRHCLPGPEGAEQ</sequence>
<reference evidence="3" key="1">
    <citation type="journal article" date="2019" name="Int. J. Syst. Evol. Microbiol.">
        <title>The Global Catalogue of Microorganisms (GCM) 10K type strain sequencing project: providing services to taxonomists for standard genome sequencing and annotation.</title>
        <authorList>
            <consortium name="The Broad Institute Genomics Platform"/>
            <consortium name="The Broad Institute Genome Sequencing Center for Infectious Disease"/>
            <person name="Wu L."/>
            <person name="Ma J."/>
        </authorList>
    </citation>
    <scope>NUCLEOTIDE SEQUENCE [LARGE SCALE GENOMIC DNA]</scope>
    <source>
        <strain evidence="3">KCTC 23707</strain>
    </source>
</reference>
<accession>A0ABW5DB09</accession>
<keyword evidence="1" id="KW-0732">Signal</keyword>
<evidence type="ECO:0000256" key="1">
    <source>
        <dbReference type="SAM" id="SignalP"/>
    </source>
</evidence>